<dbReference type="PANTHER" id="PTHR30349">
    <property type="entry name" value="PHAGE INTEGRASE-RELATED"/>
    <property type="match status" value="1"/>
</dbReference>
<feature type="domain" description="Core-binding (CB)" evidence="6">
    <location>
        <begin position="39"/>
        <end position="119"/>
    </location>
</feature>
<evidence type="ECO:0000313" key="8">
    <source>
        <dbReference type="Proteomes" id="UP000564573"/>
    </source>
</evidence>
<dbReference type="InterPro" id="IPR010998">
    <property type="entry name" value="Integrase_recombinase_N"/>
</dbReference>
<dbReference type="GO" id="GO:0003677">
    <property type="term" value="F:DNA binding"/>
    <property type="evidence" value="ECO:0007669"/>
    <property type="project" value="UniProtKB-UniRule"/>
</dbReference>
<proteinExistence type="predicted"/>
<dbReference type="Pfam" id="PF02899">
    <property type="entry name" value="Phage_int_SAM_1"/>
    <property type="match status" value="1"/>
</dbReference>
<dbReference type="InterPro" id="IPR011010">
    <property type="entry name" value="DNA_brk_join_enz"/>
</dbReference>
<dbReference type="PANTHER" id="PTHR30349:SF81">
    <property type="entry name" value="TYROSINE RECOMBINASE XERC"/>
    <property type="match status" value="1"/>
</dbReference>
<evidence type="ECO:0000256" key="1">
    <source>
        <dbReference type="ARBA" id="ARBA00022908"/>
    </source>
</evidence>
<keyword evidence="3" id="KW-0233">DNA recombination</keyword>
<reference evidence="7 8" key="1">
    <citation type="submission" date="2020-08" db="EMBL/GenBank/DDBJ databases">
        <title>Sequencing the genomes of 1000 actinobacteria strains.</title>
        <authorList>
            <person name="Klenk H.-P."/>
        </authorList>
    </citation>
    <scope>NUCLEOTIDE SEQUENCE [LARGE SCALE GENOMIC DNA]</scope>
    <source>
        <strain evidence="7 8">DSM 45267</strain>
    </source>
</reference>
<dbReference type="RefSeq" id="WP_183786475.1">
    <property type="nucleotide sequence ID" value="NZ_JACIBS010000003.1"/>
</dbReference>
<dbReference type="Gene3D" id="1.10.150.130">
    <property type="match status" value="1"/>
</dbReference>
<keyword evidence="2 4" id="KW-0238">DNA-binding</keyword>
<dbReference type="Pfam" id="PF00589">
    <property type="entry name" value="Phage_integrase"/>
    <property type="match status" value="1"/>
</dbReference>
<dbReference type="InterPro" id="IPR004107">
    <property type="entry name" value="Integrase_SAM-like_N"/>
</dbReference>
<gene>
    <name evidence="7" type="ORF">FB384_004204</name>
</gene>
<dbReference type="InterPro" id="IPR044068">
    <property type="entry name" value="CB"/>
</dbReference>
<dbReference type="GO" id="GO:0006310">
    <property type="term" value="P:DNA recombination"/>
    <property type="evidence" value="ECO:0007669"/>
    <property type="project" value="UniProtKB-KW"/>
</dbReference>
<organism evidence="7 8">
    <name type="scientific">Prauserella sediminis</name>
    <dbReference type="NCBI Taxonomy" id="577680"/>
    <lineage>
        <taxon>Bacteria</taxon>
        <taxon>Bacillati</taxon>
        <taxon>Actinomycetota</taxon>
        <taxon>Actinomycetes</taxon>
        <taxon>Pseudonocardiales</taxon>
        <taxon>Pseudonocardiaceae</taxon>
        <taxon>Prauserella</taxon>
        <taxon>Prauserella salsuginis group</taxon>
    </lineage>
</organism>
<evidence type="ECO:0000259" key="5">
    <source>
        <dbReference type="PROSITE" id="PS51898"/>
    </source>
</evidence>
<evidence type="ECO:0000256" key="3">
    <source>
        <dbReference type="ARBA" id="ARBA00023172"/>
    </source>
</evidence>
<dbReference type="InterPro" id="IPR013762">
    <property type="entry name" value="Integrase-like_cat_sf"/>
</dbReference>
<sequence>MSTELAPSASSGELSQLRVVGELVERAHAERAELAGLPQREQVLLAAWLSSLRSRRTRRAYSGDLLAWLAWLGEREVDVLSAGRVHVDLWVREQEVAGAAASTVCRRLSALSSFYRYAAAHDLVDVVPTAGVARPTVDRDHTATIGLDGEQTRALLAAADAGPQRLRTAAIVRLLVHSAIRTDELTAADVDALSRDRGHRVLTIVGKGGRRVKIPLAPSTWEALEVYFEARAAAAGPEGWRQRPGQLRQNHLWELVRRLARTAGIDVWDQLSAHSLRHTAITLALDAGANIRDVQDLGRAP</sequence>
<protein>
    <submittedName>
        <fullName evidence="7">Site-specific recombinase XerD</fullName>
    </submittedName>
</protein>
<comment type="caution">
    <text evidence="7">The sequence shown here is derived from an EMBL/GenBank/DDBJ whole genome shotgun (WGS) entry which is preliminary data.</text>
</comment>
<dbReference type="PROSITE" id="PS51900">
    <property type="entry name" value="CB"/>
    <property type="match status" value="1"/>
</dbReference>
<evidence type="ECO:0000313" key="7">
    <source>
        <dbReference type="EMBL" id="MBB3665251.1"/>
    </source>
</evidence>
<dbReference type="Gene3D" id="1.10.443.10">
    <property type="entry name" value="Intergrase catalytic core"/>
    <property type="match status" value="1"/>
</dbReference>
<accession>A0A839XR92</accession>
<dbReference type="Proteomes" id="UP000564573">
    <property type="component" value="Unassembled WGS sequence"/>
</dbReference>
<feature type="domain" description="Tyr recombinase" evidence="5">
    <location>
        <begin position="142"/>
        <end position="301"/>
    </location>
</feature>
<keyword evidence="8" id="KW-1185">Reference proteome</keyword>
<dbReference type="EMBL" id="JACIBS010000003">
    <property type="protein sequence ID" value="MBB3665251.1"/>
    <property type="molecule type" value="Genomic_DNA"/>
</dbReference>
<keyword evidence="1" id="KW-0229">DNA integration</keyword>
<evidence type="ECO:0000256" key="2">
    <source>
        <dbReference type="ARBA" id="ARBA00023125"/>
    </source>
</evidence>
<evidence type="ECO:0000259" key="6">
    <source>
        <dbReference type="PROSITE" id="PS51900"/>
    </source>
</evidence>
<name>A0A839XR92_9PSEU</name>
<dbReference type="AlphaFoldDB" id="A0A839XR92"/>
<dbReference type="PROSITE" id="PS51898">
    <property type="entry name" value="TYR_RECOMBINASE"/>
    <property type="match status" value="1"/>
</dbReference>
<dbReference type="InterPro" id="IPR050090">
    <property type="entry name" value="Tyrosine_recombinase_XerCD"/>
</dbReference>
<evidence type="ECO:0000256" key="4">
    <source>
        <dbReference type="PROSITE-ProRule" id="PRU01248"/>
    </source>
</evidence>
<dbReference type="InterPro" id="IPR002104">
    <property type="entry name" value="Integrase_catalytic"/>
</dbReference>
<dbReference type="GO" id="GO:0015074">
    <property type="term" value="P:DNA integration"/>
    <property type="evidence" value="ECO:0007669"/>
    <property type="project" value="UniProtKB-KW"/>
</dbReference>
<dbReference type="SUPFAM" id="SSF56349">
    <property type="entry name" value="DNA breaking-rejoining enzymes"/>
    <property type="match status" value="1"/>
</dbReference>